<evidence type="ECO:0000256" key="4">
    <source>
        <dbReference type="ARBA" id="ARBA00022857"/>
    </source>
</evidence>
<comment type="subunit">
    <text evidence="8">Homodimer.</text>
</comment>
<keyword evidence="5 8" id="KW-0560">Oxidoreductase</keyword>
<evidence type="ECO:0000256" key="8">
    <source>
        <dbReference type="HAMAP-Rule" id="MF_00087"/>
    </source>
</evidence>
<feature type="domain" description="Glutamyl-tRNA reductase N-terminal" evidence="13">
    <location>
        <begin position="1"/>
        <end position="143"/>
    </location>
</feature>
<feature type="binding site" evidence="8">
    <location>
        <position position="96"/>
    </location>
    <ligand>
        <name>substrate</name>
    </ligand>
</feature>
<dbReference type="InterPro" id="IPR036453">
    <property type="entry name" value="GluRdtase_dimer_dom_sf"/>
</dbReference>
<evidence type="ECO:0000256" key="9">
    <source>
        <dbReference type="RuleBase" id="RU000584"/>
    </source>
</evidence>
<dbReference type="PANTHER" id="PTHR43013">
    <property type="entry name" value="GLUTAMYL-TRNA REDUCTASE"/>
    <property type="match status" value="1"/>
</dbReference>
<keyword evidence="6 8" id="KW-0627">Porphyrin biosynthesis</keyword>
<dbReference type="Gene3D" id="3.30.460.30">
    <property type="entry name" value="Glutamyl-tRNA reductase, N-terminal domain"/>
    <property type="match status" value="1"/>
</dbReference>
<feature type="binding site" evidence="8">
    <location>
        <begin position="33"/>
        <end position="36"/>
    </location>
    <ligand>
        <name>substrate</name>
    </ligand>
</feature>
<evidence type="ECO:0000256" key="5">
    <source>
        <dbReference type="ARBA" id="ARBA00023002"/>
    </source>
</evidence>
<protein>
    <recommendedName>
        <fullName evidence="3 8">Glutamyl-tRNA reductase</fullName>
        <shortName evidence="8">GluTR</shortName>
        <ecNumber evidence="3 8">1.2.1.70</ecNumber>
    </recommendedName>
</protein>
<evidence type="ECO:0000259" key="13">
    <source>
        <dbReference type="Pfam" id="PF05201"/>
    </source>
</evidence>
<organism evidence="14 15">
    <name type="scientific">Pendulispora albinea</name>
    <dbReference type="NCBI Taxonomy" id="2741071"/>
    <lineage>
        <taxon>Bacteria</taxon>
        <taxon>Pseudomonadati</taxon>
        <taxon>Myxococcota</taxon>
        <taxon>Myxococcia</taxon>
        <taxon>Myxococcales</taxon>
        <taxon>Sorangiineae</taxon>
        <taxon>Pendulisporaceae</taxon>
        <taxon>Pendulispora</taxon>
    </lineage>
</organism>
<feature type="site" description="Important for activity" evidence="8">
    <location>
        <position position="86"/>
    </location>
</feature>
<accession>A0ABZ2M046</accession>
<sequence length="440" mass="47205">MRERFAANGDALPQVLARLAGRPELRETVFLSTCNRVEVFANAAARGGVKQALLAIREVLAAYASVSPSEISQYLYEKHGEDAVRHIFRVTASLDSMVLGEPQILGQVKDAYEAALAAGTLGHLLGRCVHRAFTVAKRVRSETALGAGLVSISSVAVDLARRIFGDLADHTVLLVGAGEMAEAAAKSLGRGGRPIRIVNRTFATGEALAKEFGGTCSPWSALEDELRMADVVVTSTGANTFVVTADMVKRAMRARKGRTLFFIDIAVPRNVDPAVHGLDNVYVFNVDDLEQQVAEGLKSRQKEVSVAERIVNAELTEYVSWARGLDVQPAVVALRAKTRAVLLGELERTLSGRLKHLGEGDRAALEQMMESAVNKLLHAPTTRLKAGAANGTEGEHVNAIKHLFDLPEPPRTSDPPEIAGPFGSGAGSVAEKDDDERLPH</sequence>
<feature type="active site" description="Nucleophile" evidence="8">
    <location>
        <position position="34"/>
    </location>
</feature>
<dbReference type="InterPro" id="IPR018214">
    <property type="entry name" value="GluRdtase_CS"/>
</dbReference>
<dbReference type="InterPro" id="IPR015896">
    <property type="entry name" value="4pyrrol_synth_GluRdtase_dimer"/>
</dbReference>
<dbReference type="InterPro" id="IPR006151">
    <property type="entry name" value="Shikm_DH/Glu-tRNA_Rdtase"/>
</dbReference>
<comment type="pathway">
    <text evidence="1 8 9">Porphyrin-containing compound metabolism; protoporphyrin-IX biosynthesis; 5-aminolevulinate from L-glutamyl-tRNA(Glu): step 1/2.</text>
</comment>
<dbReference type="HAMAP" id="MF_00087">
    <property type="entry name" value="Glu_tRNA_reductase"/>
    <property type="match status" value="1"/>
</dbReference>
<evidence type="ECO:0000256" key="6">
    <source>
        <dbReference type="ARBA" id="ARBA00023244"/>
    </source>
</evidence>
<evidence type="ECO:0000256" key="10">
    <source>
        <dbReference type="SAM" id="MobiDB-lite"/>
    </source>
</evidence>
<evidence type="ECO:0000313" key="14">
    <source>
        <dbReference type="EMBL" id="WXB16566.1"/>
    </source>
</evidence>
<dbReference type="Pfam" id="PF05201">
    <property type="entry name" value="GlutR_N"/>
    <property type="match status" value="1"/>
</dbReference>
<keyword evidence="15" id="KW-1185">Reference proteome</keyword>
<dbReference type="Gene3D" id="3.40.50.720">
    <property type="entry name" value="NAD(P)-binding Rossmann-like Domain"/>
    <property type="match status" value="1"/>
</dbReference>
<feature type="binding site" evidence="8">
    <location>
        <begin position="176"/>
        <end position="181"/>
    </location>
    <ligand>
        <name>NADP(+)</name>
        <dbReference type="ChEBI" id="CHEBI:58349"/>
    </ligand>
</feature>
<dbReference type="Pfam" id="PF00745">
    <property type="entry name" value="GlutR_dimer"/>
    <property type="match status" value="1"/>
</dbReference>
<evidence type="ECO:0000256" key="3">
    <source>
        <dbReference type="ARBA" id="ARBA00012970"/>
    </source>
</evidence>
<dbReference type="SUPFAM" id="SSF69742">
    <property type="entry name" value="Glutamyl tRNA-reductase catalytic, N-terminal domain"/>
    <property type="match status" value="1"/>
</dbReference>
<evidence type="ECO:0000313" key="15">
    <source>
        <dbReference type="Proteomes" id="UP001370348"/>
    </source>
</evidence>
<feature type="binding site" evidence="8">
    <location>
        <position position="107"/>
    </location>
    <ligand>
        <name>substrate</name>
    </ligand>
</feature>
<feature type="domain" description="Quinate/shikimate 5-dehydrogenase/glutamyl-tRNA reductase" evidence="12">
    <location>
        <begin position="158"/>
        <end position="291"/>
    </location>
</feature>
<comment type="similarity">
    <text evidence="2 8 9">Belongs to the glutamyl-tRNA reductase family.</text>
</comment>
<comment type="domain">
    <text evidence="8">Possesses an unusual extended V-shaped dimeric structure with each monomer consisting of three distinct domains arranged along a curved 'spinal' alpha-helix. The N-terminal catalytic domain specifically recognizes the glutamate moiety of the substrate. The second domain is the NADPH-binding domain, and the third C-terminal domain is responsible for dimerization.</text>
</comment>
<evidence type="ECO:0000259" key="11">
    <source>
        <dbReference type="Pfam" id="PF00745"/>
    </source>
</evidence>
<dbReference type="SUPFAM" id="SSF51735">
    <property type="entry name" value="NAD(P)-binding Rossmann-fold domains"/>
    <property type="match status" value="1"/>
</dbReference>
<feature type="binding site" evidence="8">
    <location>
        <begin position="101"/>
        <end position="103"/>
    </location>
    <ligand>
        <name>substrate</name>
    </ligand>
</feature>
<dbReference type="GO" id="GO:0008883">
    <property type="term" value="F:glutamyl-tRNA reductase activity"/>
    <property type="evidence" value="ECO:0007669"/>
    <property type="project" value="UniProtKB-EC"/>
</dbReference>
<evidence type="ECO:0000256" key="1">
    <source>
        <dbReference type="ARBA" id="ARBA00005059"/>
    </source>
</evidence>
<name>A0ABZ2M046_9BACT</name>
<proteinExistence type="inferred from homology"/>
<dbReference type="Proteomes" id="UP001370348">
    <property type="component" value="Chromosome"/>
</dbReference>
<dbReference type="PANTHER" id="PTHR43013:SF1">
    <property type="entry name" value="GLUTAMYL-TRNA REDUCTASE"/>
    <property type="match status" value="1"/>
</dbReference>
<evidence type="ECO:0000259" key="12">
    <source>
        <dbReference type="Pfam" id="PF01488"/>
    </source>
</evidence>
<evidence type="ECO:0000256" key="2">
    <source>
        <dbReference type="ARBA" id="ARBA00005916"/>
    </source>
</evidence>
<comment type="catalytic activity">
    <reaction evidence="7 8 9">
        <text>(S)-4-amino-5-oxopentanoate + tRNA(Glu) + NADP(+) = L-glutamyl-tRNA(Glu) + NADPH + H(+)</text>
        <dbReference type="Rhea" id="RHEA:12344"/>
        <dbReference type="Rhea" id="RHEA-COMP:9663"/>
        <dbReference type="Rhea" id="RHEA-COMP:9680"/>
        <dbReference type="ChEBI" id="CHEBI:15378"/>
        <dbReference type="ChEBI" id="CHEBI:57501"/>
        <dbReference type="ChEBI" id="CHEBI:57783"/>
        <dbReference type="ChEBI" id="CHEBI:58349"/>
        <dbReference type="ChEBI" id="CHEBI:78442"/>
        <dbReference type="ChEBI" id="CHEBI:78520"/>
        <dbReference type="EC" id="1.2.1.70"/>
    </reaction>
</comment>
<gene>
    <name evidence="8 14" type="primary">hemA</name>
    <name evidence="14" type="ORF">LZC94_04630</name>
</gene>
<dbReference type="InterPro" id="IPR036343">
    <property type="entry name" value="GluRdtase_N_sf"/>
</dbReference>
<dbReference type="PIRSF" id="PIRSF000445">
    <property type="entry name" value="4pyrrol_synth_GluRdtase"/>
    <property type="match status" value="1"/>
</dbReference>
<dbReference type="Pfam" id="PF01488">
    <property type="entry name" value="Shikimate_DH"/>
    <property type="match status" value="1"/>
</dbReference>
<evidence type="ECO:0000256" key="7">
    <source>
        <dbReference type="ARBA" id="ARBA00047464"/>
    </source>
</evidence>
<keyword evidence="4 8" id="KW-0521">NADP</keyword>
<reference evidence="14 15" key="1">
    <citation type="submission" date="2021-12" db="EMBL/GenBank/DDBJ databases">
        <title>Discovery of the Pendulisporaceae a myxobacterial family with distinct sporulation behavior and unique specialized metabolism.</title>
        <authorList>
            <person name="Garcia R."/>
            <person name="Popoff A."/>
            <person name="Bader C.D."/>
            <person name="Loehr J."/>
            <person name="Walesch S."/>
            <person name="Walt C."/>
            <person name="Boldt J."/>
            <person name="Bunk B."/>
            <person name="Haeckl F.J.F.P.J."/>
            <person name="Gunesch A.P."/>
            <person name="Birkelbach J."/>
            <person name="Nuebel U."/>
            <person name="Pietschmann T."/>
            <person name="Bach T."/>
            <person name="Mueller R."/>
        </authorList>
    </citation>
    <scope>NUCLEOTIDE SEQUENCE [LARGE SCALE GENOMIC DNA]</scope>
    <source>
        <strain evidence="14 15">MSr11954</strain>
    </source>
</reference>
<dbReference type="InterPro" id="IPR015895">
    <property type="entry name" value="4pyrrol_synth_GluRdtase_N"/>
</dbReference>
<dbReference type="EC" id="1.2.1.70" evidence="3 8"/>
<dbReference type="NCBIfam" id="TIGR01035">
    <property type="entry name" value="hemA"/>
    <property type="match status" value="1"/>
</dbReference>
<dbReference type="InterPro" id="IPR000343">
    <property type="entry name" value="4pyrrol_synth_GluRdtase"/>
</dbReference>
<comment type="function">
    <text evidence="8">Catalyzes the NADPH-dependent reduction of glutamyl-tRNA(Glu) to glutamate 1-semialdehyde (GSA).</text>
</comment>
<dbReference type="SUPFAM" id="SSF69075">
    <property type="entry name" value="Glutamyl tRNA-reductase dimerization domain"/>
    <property type="match status" value="1"/>
</dbReference>
<dbReference type="CDD" id="cd05213">
    <property type="entry name" value="NAD_bind_Glutamyl_tRNA_reduct"/>
    <property type="match status" value="1"/>
</dbReference>
<dbReference type="InterPro" id="IPR036291">
    <property type="entry name" value="NAD(P)-bd_dom_sf"/>
</dbReference>
<comment type="miscellaneous">
    <text evidence="8">During catalysis, the active site Cys acts as a nucleophile attacking the alpha-carbonyl group of tRNA-bound glutamate with the formation of a thioester intermediate between enzyme and glutamate, and the concomitant release of tRNA(Glu). The thioester intermediate is finally reduced by direct hydride transfer from NADPH, to form the product GSA.</text>
</comment>
<dbReference type="EMBL" id="CP089984">
    <property type="protein sequence ID" value="WXB16566.1"/>
    <property type="molecule type" value="Genomic_DNA"/>
</dbReference>
<feature type="region of interest" description="Disordered" evidence="10">
    <location>
        <begin position="405"/>
        <end position="440"/>
    </location>
</feature>
<feature type="domain" description="Tetrapyrrole biosynthesis glutamyl-tRNA reductase dimerisation" evidence="11">
    <location>
        <begin position="307"/>
        <end position="406"/>
    </location>
</feature>
<dbReference type="PROSITE" id="PS00747">
    <property type="entry name" value="GLUTR"/>
    <property type="match status" value="1"/>
</dbReference>